<reference evidence="1" key="1">
    <citation type="submission" date="2020-05" db="EMBL/GenBank/DDBJ databases">
        <title>Large-scale comparative analyses of tick genomes elucidate their genetic diversity and vector capacities.</title>
        <authorList>
            <person name="Jia N."/>
            <person name="Wang J."/>
            <person name="Shi W."/>
            <person name="Du L."/>
            <person name="Sun Y."/>
            <person name="Zhan W."/>
            <person name="Jiang J."/>
            <person name="Wang Q."/>
            <person name="Zhang B."/>
            <person name="Ji P."/>
            <person name="Sakyi L.B."/>
            <person name="Cui X."/>
            <person name="Yuan T."/>
            <person name="Jiang B."/>
            <person name="Yang W."/>
            <person name="Lam T.T.-Y."/>
            <person name="Chang Q."/>
            <person name="Ding S."/>
            <person name="Wang X."/>
            <person name="Zhu J."/>
            <person name="Ruan X."/>
            <person name="Zhao L."/>
            <person name="Wei J."/>
            <person name="Que T."/>
            <person name="Du C."/>
            <person name="Cheng J."/>
            <person name="Dai P."/>
            <person name="Han X."/>
            <person name="Huang E."/>
            <person name="Gao Y."/>
            <person name="Liu J."/>
            <person name="Shao H."/>
            <person name="Ye R."/>
            <person name="Li L."/>
            <person name="Wei W."/>
            <person name="Wang X."/>
            <person name="Wang C."/>
            <person name="Yang T."/>
            <person name="Huo Q."/>
            <person name="Li W."/>
            <person name="Guo W."/>
            <person name="Chen H."/>
            <person name="Zhou L."/>
            <person name="Ni X."/>
            <person name="Tian J."/>
            <person name="Zhou Y."/>
            <person name="Sheng Y."/>
            <person name="Liu T."/>
            <person name="Pan Y."/>
            <person name="Xia L."/>
            <person name="Li J."/>
            <person name="Zhao F."/>
            <person name="Cao W."/>
        </authorList>
    </citation>
    <scope>NUCLEOTIDE SEQUENCE</scope>
    <source>
        <strain evidence="1">Dsil-2018</strain>
    </source>
</reference>
<protein>
    <submittedName>
        <fullName evidence="1">Uncharacterized protein</fullName>
    </submittedName>
</protein>
<name>A0ACB8CGF3_DERSI</name>
<accession>A0ACB8CGF3</accession>
<dbReference type="EMBL" id="CM023476">
    <property type="protein sequence ID" value="KAH7941804.1"/>
    <property type="molecule type" value="Genomic_DNA"/>
</dbReference>
<evidence type="ECO:0000313" key="1">
    <source>
        <dbReference type="EMBL" id="KAH7941804.1"/>
    </source>
</evidence>
<dbReference type="Proteomes" id="UP000821865">
    <property type="component" value="Chromosome 7"/>
</dbReference>
<comment type="caution">
    <text evidence="1">The sequence shown here is derived from an EMBL/GenBank/DDBJ whole genome shotgun (WGS) entry which is preliminary data.</text>
</comment>
<proteinExistence type="predicted"/>
<keyword evidence="2" id="KW-1185">Reference proteome</keyword>
<gene>
    <name evidence="1" type="ORF">HPB49_017658</name>
</gene>
<sequence>MAEEQCAMNSGRRELSPMQRRATRCLHWFVWIAMVAYAMGHFAASEVNTSLPQKLIYFEGGPLSRSSYYGVTRYWDLTDREWREGRLFLVTTWPWLLLHSVIGRALAHVVPSLVPGYHVAYSLIFVSLKFGWHSAAFFVFEHGVFFALSWIGVPVLCYVVAIVMVAHYDLFRLDFFLVSKPVSGQAGVTPKWATVNMR</sequence>
<evidence type="ECO:0000313" key="2">
    <source>
        <dbReference type="Proteomes" id="UP000821865"/>
    </source>
</evidence>
<organism evidence="1 2">
    <name type="scientific">Dermacentor silvarum</name>
    <name type="common">Tick</name>
    <dbReference type="NCBI Taxonomy" id="543639"/>
    <lineage>
        <taxon>Eukaryota</taxon>
        <taxon>Metazoa</taxon>
        <taxon>Ecdysozoa</taxon>
        <taxon>Arthropoda</taxon>
        <taxon>Chelicerata</taxon>
        <taxon>Arachnida</taxon>
        <taxon>Acari</taxon>
        <taxon>Parasitiformes</taxon>
        <taxon>Ixodida</taxon>
        <taxon>Ixodoidea</taxon>
        <taxon>Ixodidae</taxon>
        <taxon>Rhipicephalinae</taxon>
        <taxon>Dermacentor</taxon>
    </lineage>
</organism>